<organism evidence="2 3">
    <name type="scientific">Fusarium pseudograminearum (strain CS3096)</name>
    <name type="common">Wheat and barley crown-rot fungus</name>
    <dbReference type="NCBI Taxonomy" id="1028729"/>
    <lineage>
        <taxon>Eukaryota</taxon>
        <taxon>Fungi</taxon>
        <taxon>Dikarya</taxon>
        <taxon>Ascomycota</taxon>
        <taxon>Pezizomycotina</taxon>
        <taxon>Sordariomycetes</taxon>
        <taxon>Hypocreomycetidae</taxon>
        <taxon>Hypocreales</taxon>
        <taxon>Nectriaceae</taxon>
        <taxon>Fusarium</taxon>
    </lineage>
</organism>
<dbReference type="EMBL" id="AFNW01000306">
    <property type="protein sequence ID" value="EKJ70688.1"/>
    <property type="molecule type" value="Genomic_DNA"/>
</dbReference>
<dbReference type="GeneID" id="20367815"/>
<feature type="region of interest" description="Disordered" evidence="1">
    <location>
        <begin position="1"/>
        <end position="23"/>
    </location>
</feature>
<evidence type="ECO:0000313" key="2">
    <source>
        <dbReference type="EMBL" id="EKJ70688.1"/>
    </source>
</evidence>
<name>K3VDQ6_FUSPC</name>
<accession>K3VDQ6</accession>
<comment type="caution">
    <text evidence="2">The sequence shown here is derived from an EMBL/GenBank/DDBJ whole genome shotgun (WGS) entry which is preliminary data.</text>
</comment>
<protein>
    <submittedName>
        <fullName evidence="2">Uncharacterized protein</fullName>
    </submittedName>
</protein>
<dbReference type="HOGENOM" id="CLU_2996595_0_0_1"/>
<keyword evidence="3" id="KW-1185">Reference proteome</keyword>
<dbReference type="AlphaFoldDB" id="K3VDQ6"/>
<dbReference type="RefSeq" id="XP_009260590.1">
    <property type="nucleotide sequence ID" value="XM_009262315.1"/>
</dbReference>
<evidence type="ECO:0000313" key="3">
    <source>
        <dbReference type="Proteomes" id="UP000007978"/>
    </source>
</evidence>
<proteinExistence type="predicted"/>
<reference evidence="2 3" key="1">
    <citation type="journal article" date="2012" name="PLoS Pathog.">
        <title>Comparative pathogenomics reveals horizontally acquired novel virulence genes in fungi infecting cereal hosts.</title>
        <authorList>
            <person name="Gardiner D.M."/>
            <person name="McDonald M.C."/>
            <person name="Covarelli L."/>
            <person name="Solomon P.S."/>
            <person name="Rusu A.G."/>
            <person name="Marshall M."/>
            <person name="Kazan K."/>
            <person name="Chakraborty S."/>
            <person name="McDonald B.A."/>
            <person name="Manners J.M."/>
        </authorList>
    </citation>
    <scope>NUCLEOTIDE SEQUENCE [LARGE SCALE GENOMIC DNA]</scope>
    <source>
        <strain evidence="2 3">CS3096</strain>
    </source>
</reference>
<gene>
    <name evidence="2" type="ORF">FPSE_09198</name>
</gene>
<dbReference type="Proteomes" id="UP000007978">
    <property type="component" value="Chromosome 1"/>
</dbReference>
<evidence type="ECO:0000256" key="1">
    <source>
        <dbReference type="SAM" id="MobiDB-lite"/>
    </source>
</evidence>
<sequence>MSLQVEAPDGVLSDRPRFSAPPRRRQLEAKDVWEVGSSFLLNRYLRNKPMTGQAMVI</sequence>
<dbReference type="KEGG" id="fpu:FPSE_09198"/>